<organism evidence="15 16">
    <name type="scientific">Colletotrichum nymphaeae SA-01</name>
    <dbReference type="NCBI Taxonomy" id="1460502"/>
    <lineage>
        <taxon>Eukaryota</taxon>
        <taxon>Fungi</taxon>
        <taxon>Dikarya</taxon>
        <taxon>Ascomycota</taxon>
        <taxon>Pezizomycotina</taxon>
        <taxon>Sordariomycetes</taxon>
        <taxon>Hypocreomycetidae</taxon>
        <taxon>Glomerellales</taxon>
        <taxon>Glomerellaceae</taxon>
        <taxon>Colletotrichum</taxon>
        <taxon>Colletotrichum acutatum species complex</taxon>
    </lineage>
</organism>
<evidence type="ECO:0000313" key="16">
    <source>
        <dbReference type="Proteomes" id="UP000070054"/>
    </source>
</evidence>
<feature type="transmembrane region" description="Helical" evidence="13">
    <location>
        <begin position="111"/>
        <end position="133"/>
    </location>
</feature>
<evidence type="ECO:0000256" key="10">
    <source>
        <dbReference type="ARBA" id="ARBA00023002"/>
    </source>
</evidence>
<dbReference type="InterPro" id="IPR036188">
    <property type="entry name" value="FAD/NAD-bd_sf"/>
</dbReference>
<keyword evidence="4" id="KW-0813">Transport</keyword>
<feature type="transmembrane region" description="Helical" evidence="13">
    <location>
        <begin position="234"/>
        <end position="253"/>
    </location>
</feature>
<keyword evidence="7" id="KW-0274">FAD</keyword>
<keyword evidence="10" id="KW-0560">Oxidoreductase</keyword>
<dbReference type="FunFam" id="1.20.1250.20:FF:000556">
    <property type="entry name" value="MFS transporter, putative (AFU_orthologue AFUA_1G17530)"/>
    <property type="match status" value="1"/>
</dbReference>
<dbReference type="InterPro" id="IPR020846">
    <property type="entry name" value="MFS_dom"/>
</dbReference>
<keyword evidence="8" id="KW-0521">NADP</keyword>
<evidence type="ECO:0000256" key="9">
    <source>
        <dbReference type="ARBA" id="ARBA00022989"/>
    </source>
</evidence>
<feature type="transmembrane region" description="Helical" evidence="13">
    <location>
        <begin position="460"/>
        <end position="482"/>
    </location>
</feature>
<dbReference type="PANTHER" id="PTHR43791:SF55">
    <property type="entry name" value="TRANSPORTER, PUTATIVE (AFU_ORTHOLOGUE AFUA_6G01820)-RELATED"/>
    <property type="match status" value="1"/>
</dbReference>
<comment type="cofactor">
    <cofactor evidence="1">
        <name>FAD</name>
        <dbReference type="ChEBI" id="CHEBI:57692"/>
    </cofactor>
</comment>
<comment type="subcellular location">
    <subcellularLocation>
        <location evidence="2">Membrane</location>
        <topology evidence="2">Multi-pass membrane protein</topology>
    </subcellularLocation>
</comment>
<feature type="domain" description="Major facilitator superfamily (MFS) profile" evidence="14">
    <location>
        <begin position="62"/>
        <end position="487"/>
    </location>
</feature>
<protein>
    <submittedName>
        <fullName evidence="15">Allantoate permease</fullName>
    </submittedName>
</protein>
<feature type="region of interest" description="Disordered" evidence="12">
    <location>
        <begin position="1"/>
        <end position="24"/>
    </location>
</feature>
<dbReference type="Gene3D" id="1.20.1250.20">
    <property type="entry name" value="MFS general substrate transporter like domains"/>
    <property type="match status" value="2"/>
</dbReference>
<dbReference type="PROSITE" id="PS50850">
    <property type="entry name" value="MFS"/>
    <property type="match status" value="1"/>
</dbReference>
<evidence type="ECO:0000259" key="14">
    <source>
        <dbReference type="PROSITE" id="PS50850"/>
    </source>
</evidence>
<dbReference type="GO" id="GO:0050660">
    <property type="term" value="F:flavin adenine dinucleotide binding"/>
    <property type="evidence" value="ECO:0007669"/>
    <property type="project" value="InterPro"/>
</dbReference>
<evidence type="ECO:0000256" key="5">
    <source>
        <dbReference type="ARBA" id="ARBA00022630"/>
    </source>
</evidence>
<dbReference type="GO" id="GO:0004499">
    <property type="term" value="F:N,N-dimethylaniline monooxygenase activity"/>
    <property type="evidence" value="ECO:0007669"/>
    <property type="project" value="InterPro"/>
</dbReference>
<dbReference type="Pfam" id="PF07690">
    <property type="entry name" value="MFS_1"/>
    <property type="match status" value="1"/>
</dbReference>
<evidence type="ECO:0000313" key="15">
    <source>
        <dbReference type="EMBL" id="KXH38718.1"/>
    </source>
</evidence>
<proteinExistence type="inferred from homology"/>
<feature type="transmembrane region" description="Helical" evidence="13">
    <location>
        <begin position="301"/>
        <end position="325"/>
    </location>
</feature>
<name>A0A135SS28_9PEZI</name>
<dbReference type="InterPro" id="IPR036259">
    <property type="entry name" value="MFS_trans_sf"/>
</dbReference>
<dbReference type="GO" id="GO:0050661">
    <property type="term" value="F:NADP binding"/>
    <property type="evidence" value="ECO:0007669"/>
    <property type="project" value="InterPro"/>
</dbReference>
<gene>
    <name evidence="15" type="ORF">CNYM01_12349</name>
</gene>
<dbReference type="InterPro" id="IPR011701">
    <property type="entry name" value="MFS"/>
</dbReference>
<dbReference type="Proteomes" id="UP000070054">
    <property type="component" value="Unassembled WGS sequence"/>
</dbReference>
<evidence type="ECO:0000256" key="3">
    <source>
        <dbReference type="ARBA" id="ARBA00009183"/>
    </source>
</evidence>
<dbReference type="PRINTS" id="PR00419">
    <property type="entry name" value="ADXRDTASE"/>
</dbReference>
<feature type="transmembrane region" description="Helical" evidence="13">
    <location>
        <begin position="337"/>
        <end position="357"/>
    </location>
</feature>
<dbReference type="FunFam" id="3.50.50.60:FF:000023">
    <property type="entry name" value="Dimethylaniline monooxygenase [N-oxide-forming]"/>
    <property type="match status" value="1"/>
</dbReference>
<comment type="similarity">
    <text evidence="3">Belongs to the FMO family.</text>
</comment>
<dbReference type="AlphaFoldDB" id="A0A135SS28"/>
<dbReference type="GO" id="GO:0016020">
    <property type="term" value="C:membrane"/>
    <property type="evidence" value="ECO:0007669"/>
    <property type="project" value="UniProtKB-SubCell"/>
</dbReference>
<evidence type="ECO:0000256" key="13">
    <source>
        <dbReference type="SAM" id="Phobius"/>
    </source>
</evidence>
<evidence type="ECO:0000256" key="11">
    <source>
        <dbReference type="ARBA" id="ARBA00023136"/>
    </source>
</evidence>
<evidence type="ECO:0000256" key="1">
    <source>
        <dbReference type="ARBA" id="ARBA00001974"/>
    </source>
</evidence>
<keyword evidence="9 13" id="KW-1133">Transmembrane helix</keyword>
<feature type="transmembrane region" description="Helical" evidence="13">
    <location>
        <begin position="171"/>
        <end position="191"/>
    </location>
</feature>
<evidence type="ECO:0000256" key="12">
    <source>
        <dbReference type="SAM" id="MobiDB-lite"/>
    </source>
</evidence>
<dbReference type="SUPFAM" id="SSF51905">
    <property type="entry name" value="FAD/NAD(P)-binding domain"/>
    <property type="match status" value="2"/>
</dbReference>
<reference evidence="15 16" key="1">
    <citation type="submission" date="2014-02" db="EMBL/GenBank/DDBJ databases">
        <title>The genome sequence of Colletotrichum nymphaeae SA-01.</title>
        <authorList>
            <person name="Baroncelli R."/>
            <person name="Thon M.R."/>
        </authorList>
    </citation>
    <scope>NUCLEOTIDE SEQUENCE [LARGE SCALE GENOMIC DNA]</scope>
    <source>
        <strain evidence="15 16">SA-01</strain>
    </source>
</reference>
<accession>A0A135SS28</accession>
<feature type="transmembrane region" description="Helical" evidence="13">
    <location>
        <begin position="428"/>
        <end position="448"/>
    </location>
</feature>
<dbReference type="PANTHER" id="PTHR43791">
    <property type="entry name" value="PERMEASE-RELATED"/>
    <property type="match status" value="1"/>
</dbReference>
<evidence type="ECO:0000256" key="4">
    <source>
        <dbReference type="ARBA" id="ARBA00022448"/>
    </source>
</evidence>
<dbReference type="InterPro" id="IPR020946">
    <property type="entry name" value="Flavin_mOase-like"/>
</dbReference>
<keyword evidence="11 13" id="KW-0472">Membrane</keyword>
<evidence type="ECO:0000256" key="2">
    <source>
        <dbReference type="ARBA" id="ARBA00004141"/>
    </source>
</evidence>
<feature type="transmembrane region" description="Helical" evidence="13">
    <location>
        <begin position="396"/>
        <end position="416"/>
    </location>
</feature>
<keyword evidence="5" id="KW-0285">Flavoprotein</keyword>
<evidence type="ECO:0000256" key="7">
    <source>
        <dbReference type="ARBA" id="ARBA00022827"/>
    </source>
</evidence>
<keyword evidence="16" id="KW-1185">Reference proteome</keyword>
<feature type="transmembrane region" description="Helical" evidence="13">
    <location>
        <begin position="145"/>
        <end position="165"/>
    </location>
</feature>
<keyword evidence="6 13" id="KW-0812">Transmembrane</keyword>
<dbReference type="Gene3D" id="3.50.50.60">
    <property type="entry name" value="FAD/NAD(P)-binding domain"/>
    <property type="match status" value="2"/>
</dbReference>
<dbReference type="Pfam" id="PF00743">
    <property type="entry name" value="FMO-like"/>
    <property type="match status" value="2"/>
</dbReference>
<feature type="transmembrane region" description="Helical" evidence="13">
    <location>
        <begin position="203"/>
        <end position="222"/>
    </location>
</feature>
<dbReference type="EMBL" id="JEMN01001388">
    <property type="protein sequence ID" value="KXH38718.1"/>
    <property type="molecule type" value="Genomic_DNA"/>
</dbReference>
<sequence length="1004" mass="112206">MTTNTTEEGRHTAIDDGSITGSGGDDKYAPSQAVKLETIGEEALVIDPVIEKRVLRKIDLFLMPAMVIGYGLVYYDKAILGSAALFGMTGDLHLSIVDASVTPPKTDTTRLSWATSIFYFGQLIGSYPMTYLLQRFNTRWTLGPVVMIWAVICAGTAGVTTWQGLLVQRFFLGFTESVIPTAFMTTVSGYYTQREQALRQSWWFSGTGWFTIIGSALNYGFAQIQGGSLTPWQYIYVLAGGLTFLFGIWCFFLPNSPLTAWFLTAEERVVAIERLRQGQTGVKNQTIKTAQIKEALLDAKVWLVALTMASGYTVNGAVSGFGPLIVSTFGYSALDSILFQFPLGAICAIGIPLSGWLCSKYRNIRIPVLIGCTLPVIAGFVIIWKSDWGHRPVAPVVGYSLIGFFGPVVSLTVTLGASNVAGETKKSFMASAVFVAYCVGNIVGPQLVKSETKAQHYPELWTGLIICYCITIFSSSGLYVILYRENRRRDALGLDESERDRLAFKDLTDKENEHFRYVLMPGEIRRVAVIGAGPAGAIATDALVKEQAFDVVRVFERRDLAGGTWVYTPELPPRIPSLRALVEQRANAPIEIPRNFPTETPRSEKNNSHQLRYSDTGIHETLHSNITPEIMAFTQEPIPQVLSDRTLAQYGPGAPFRHRELIREWVEGIFTRGGHDKLIEFSTTVELAEKRGEEWILTLRKVVPGKSKDYWWQETFDAVVVASGHFYLPYIPEIPGLVEFDEKFPGRLKHSKHFRDAEEFRGKKVIVVGGSVSAFDALHDIRQVSQKPVIASLREPLAAFGWAPFTHPDITIKPQITSFCPKSGRITFSDGSIVDEVDTVVFATGYDFSFPFLPKQKVQNRRVPGLYQHVFNIDDPTLAFVGMVTGGFTFRVFEWQAVAAARVFANRGKLPPRIEQEKWEKERLEYKGDGIPFFTLSPDFEKYFEALRSIAGEPVPGTTGRLLPKFDPKWLEAFSEVINARVEWWKKETKKAEEQLKLEFKPKL</sequence>
<feature type="transmembrane region" description="Helical" evidence="13">
    <location>
        <begin position="58"/>
        <end position="75"/>
    </location>
</feature>
<comment type="caution">
    <text evidence="15">The sequence shown here is derived from an EMBL/GenBank/DDBJ whole genome shotgun (WGS) entry which is preliminary data.</text>
</comment>
<dbReference type="SUPFAM" id="SSF103473">
    <property type="entry name" value="MFS general substrate transporter"/>
    <property type="match status" value="1"/>
</dbReference>
<dbReference type="GO" id="GO:0022857">
    <property type="term" value="F:transmembrane transporter activity"/>
    <property type="evidence" value="ECO:0007669"/>
    <property type="project" value="InterPro"/>
</dbReference>
<evidence type="ECO:0000256" key="8">
    <source>
        <dbReference type="ARBA" id="ARBA00022857"/>
    </source>
</evidence>
<feature type="transmembrane region" description="Helical" evidence="13">
    <location>
        <begin position="364"/>
        <end position="384"/>
    </location>
</feature>
<dbReference type="OrthoDB" id="1932925at2759"/>
<evidence type="ECO:0000256" key="6">
    <source>
        <dbReference type="ARBA" id="ARBA00022692"/>
    </source>
</evidence>